<proteinExistence type="predicted"/>
<dbReference type="AlphaFoldDB" id="A0A4Q7ZCZ7"/>
<evidence type="ECO:0000313" key="2">
    <source>
        <dbReference type="Proteomes" id="UP000292423"/>
    </source>
</evidence>
<name>A0A4Q7ZCZ7_9GAMM</name>
<sequence>MTGAGEVILVEEDAVCFTQADPCPRSWNALRPTADDTVRICGTCGRTVHFCSTPEEALAKASDQQAVATPLFRAAAAPAPRFRAA</sequence>
<reference evidence="1 2" key="1">
    <citation type="submission" date="2019-02" db="EMBL/GenBank/DDBJ databases">
        <title>Genomic Encyclopedia of Type Strains, Phase IV (KMG-IV): sequencing the most valuable type-strain genomes for metagenomic binning, comparative biology and taxonomic classification.</title>
        <authorList>
            <person name="Goeker M."/>
        </authorList>
    </citation>
    <scope>NUCLEOTIDE SEQUENCE [LARGE SCALE GENOMIC DNA]</scope>
    <source>
        <strain evidence="1 2">DSM 105135</strain>
    </source>
</reference>
<dbReference type="RefSeq" id="WP_130410987.1">
    <property type="nucleotide sequence ID" value="NZ_SHKX01000010.1"/>
</dbReference>
<dbReference type="EMBL" id="SHKX01000010">
    <property type="protein sequence ID" value="RZU47769.1"/>
    <property type="molecule type" value="Genomic_DNA"/>
</dbReference>
<accession>A0A4Q7ZCZ7</accession>
<comment type="caution">
    <text evidence="1">The sequence shown here is derived from an EMBL/GenBank/DDBJ whole genome shotgun (WGS) entry which is preliminary data.</text>
</comment>
<evidence type="ECO:0000313" key="1">
    <source>
        <dbReference type="EMBL" id="RZU47769.1"/>
    </source>
</evidence>
<protein>
    <submittedName>
        <fullName evidence="1">Uncharacterized protein</fullName>
    </submittedName>
</protein>
<dbReference type="OrthoDB" id="6400497at2"/>
<gene>
    <name evidence="1" type="ORF">EV700_0736</name>
</gene>
<organism evidence="1 2">
    <name type="scientific">Fluviicoccus keumensis</name>
    <dbReference type="NCBI Taxonomy" id="1435465"/>
    <lineage>
        <taxon>Bacteria</taxon>
        <taxon>Pseudomonadati</taxon>
        <taxon>Pseudomonadota</taxon>
        <taxon>Gammaproteobacteria</taxon>
        <taxon>Moraxellales</taxon>
        <taxon>Moraxellaceae</taxon>
        <taxon>Fluviicoccus</taxon>
    </lineage>
</organism>
<dbReference type="Proteomes" id="UP000292423">
    <property type="component" value="Unassembled WGS sequence"/>
</dbReference>
<keyword evidence="2" id="KW-1185">Reference proteome</keyword>